<dbReference type="EMBL" id="GL348719">
    <property type="protein sequence ID" value="EFH43623.1"/>
    <property type="molecule type" value="Genomic_DNA"/>
</dbReference>
<sequence length="149" mass="18289">MKVDMKNEMYKMKMRMKYEKKKKKMKKEKRKRMKAIENERKKMNIRNEIEKKKLKMKMKQEKRKMKRRVGFEKSTTIMDLPDEILRRIPEPQDLWSMTRATKHWNSLFKSMTNPYSGLDTSDLLDYKFLSNKNMTRISSVFCFSLKLKN</sequence>
<dbReference type="Gramene" id="fgenesh1_pg.C_scaffold_7000961">
    <property type="protein sequence ID" value="fgenesh1_pg.C_scaffold_7000961"/>
    <property type="gene ID" value="fgenesh1_pg.C_scaffold_7000961"/>
</dbReference>
<dbReference type="InterPro" id="IPR036047">
    <property type="entry name" value="F-box-like_dom_sf"/>
</dbReference>
<reference evidence="3" key="1">
    <citation type="journal article" date="2011" name="Nat. Genet.">
        <title>The Arabidopsis lyrata genome sequence and the basis of rapid genome size change.</title>
        <authorList>
            <person name="Hu T.T."/>
            <person name="Pattyn P."/>
            <person name="Bakker E.G."/>
            <person name="Cao J."/>
            <person name="Cheng J.-F."/>
            <person name="Clark R.M."/>
            <person name="Fahlgren N."/>
            <person name="Fawcett J.A."/>
            <person name="Grimwood J."/>
            <person name="Gundlach H."/>
            <person name="Haberer G."/>
            <person name="Hollister J.D."/>
            <person name="Ossowski S."/>
            <person name="Ottilar R.P."/>
            <person name="Salamov A.A."/>
            <person name="Schneeberger K."/>
            <person name="Spannagl M."/>
            <person name="Wang X."/>
            <person name="Yang L."/>
            <person name="Nasrallah M.E."/>
            <person name="Bergelson J."/>
            <person name="Carrington J.C."/>
            <person name="Gaut B.S."/>
            <person name="Schmutz J."/>
            <person name="Mayer K.F.X."/>
            <person name="Van de Peer Y."/>
            <person name="Grigoriev I.V."/>
            <person name="Nordborg M."/>
            <person name="Weigel D."/>
            <person name="Guo Y.-L."/>
        </authorList>
    </citation>
    <scope>NUCLEOTIDE SEQUENCE [LARGE SCALE GENOMIC DNA]</scope>
    <source>
        <strain evidence="3">cv. MN47</strain>
    </source>
</reference>
<protein>
    <submittedName>
        <fullName evidence="2">Predicted protein</fullName>
    </submittedName>
</protein>
<dbReference type="CDD" id="cd09917">
    <property type="entry name" value="F-box_SF"/>
    <property type="match status" value="1"/>
</dbReference>
<accession>D7MC78</accession>
<evidence type="ECO:0000256" key="1">
    <source>
        <dbReference type="SAM" id="MobiDB-lite"/>
    </source>
</evidence>
<dbReference type="SUPFAM" id="SSF81383">
    <property type="entry name" value="F-box domain"/>
    <property type="match status" value="1"/>
</dbReference>
<dbReference type="HOGENOM" id="CLU_1752216_0_0_1"/>
<dbReference type="AlphaFoldDB" id="D7MC78"/>
<organism evidence="3">
    <name type="scientific">Arabidopsis lyrata subsp. lyrata</name>
    <name type="common">Lyre-leaved rock-cress</name>
    <dbReference type="NCBI Taxonomy" id="81972"/>
    <lineage>
        <taxon>Eukaryota</taxon>
        <taxon>Viridiplantae</taxon>
        <taxon>Streptophyta</taxon>
        <taxon>Embryophyta</taxon>
        <taxon>Tracheophyta</taxon>
        <taxon>Spermatophyta</taxon>
        <taxon>Magnoliopsida</taxon>
        <taxon>eudicotyledons</taxon>
        <taxon>Gunneridae</taxon>
        <taxon>Pentapetalae</taxon>
        <taxon>rosids</taxon>
        <taxon>malvids</taxon>
        <taxon>Brassicales</taxon>
        <taxon>Brassicaceae</taxon>
        <taxon>Camelineae</taxon>
        <taxon>Arabidopsis</taxon>
    </lineage>
</organism>
<dbReference type="Proteomes" id="UP000008694">
    <property type="component" value="Unassembled WGS sequence"/>
</dbReference>
<evidence type="ECO:0000313" key="3">
    <source>
        <dbReference type="Proteomes" id="UP000008694"/>
    </source>
</evidence>
<keyword evidence="3" id="KW-1185">Reference proteome</keyword>
<name>D7MC78_ARALL</name>
<feature type="region of interest" description="Disordered" evidence="1">
    <location>
        <begin position="18"/>
        <end position="42"/>
    </location>
</feature>
<feature type="compositionally biased region" description="Basic residues" evidence="1">
    <location>
        <begin position="18"/>
        <end position="33"/>
    </location>
</feature>
<proteinExistence type="predicted"/>
<evidence type="ECO:0000313" key="2">
    <source>
        <dbReference type="EMBL" id="EFH43623.1"/>
    </source>
</evidence>
<gene>
    <name evidence="2" type="ORF">ARALYDRAFT_353788</name>
</gene>